<accession>A0A0D2PGQ3</accession>
<evidence type="ECO:0000313" key="2">
    <source>
        <dbReference type="EMBL" id="KJA30029.1"/>
    </source>
</evidence>
<name>A0A0D2PGQ3_HYPSF</name>
<protein>
    <submittedName>
        <fullName evidence="2">Uncharacterized protein</fullName>
    </submittedName>
</protein>
<dbReference type="Proteomes" id="UP000054270">
    <property type="component" value="Unassembled WGS sequence"/>
</dbReference>
<evidence type="ECO:0000256" key="1">
    <source>
        <dbReference type="SAM" id="MobiDB-lite"/>
    </source>
</evidence>
<feature type="region of interest" description="Disordered" evidence="1">
    <location>
        <begin position="82"/>
        <end position="123"/>
    </location>
</feature>
<dbReference type="AlphaFoldDB" id="A0A0D2PGQ3"/>
<organism evidence="2 3">
    <name type="scientific">Hypholoma sublateritium (strain FD-334 SS-4)</name>
    <dbReference type="NCBI Taxonomy" id="945553"/>
    <lineage>
        <taxon>Eukaryota</taxon>
        <taxon>Fungi</taxon>
        <taxon>Dikarya</taxon>
        <taxon>Basidiomycota</taxon>
        <taxon>Agaricomycotina</taxon>
        <taxon>Agaricomycetes</taxon>
        <taxon>Agaricomycetidae</taxon>
        <taxon>Agaricales</taxon>
        <taxon>Agaricineae</taxon>
        <taxon>Strophariaceae</taxon>
        <taxon>Hypholoma</taxon>
    </lineage>
</organism>
<sequence>MRSAGVPRTGGRRIGGTGIVLSARYGMRREGSCAGIGSDRWIDSVTESWARRSITHAAIRGRKSGQANGGYTEGYMCERARKTGRIERTRSAGEALRDREQRGAEKSTERKNKLKTTQNAQRKQTHVLPAKTGLERDGEVMNVVYALDVVRNAMEFLVLIIIYGWMGGEWLGGVGSNASKRSGCGRGHTGRWGDCARVGGTDRGWNV</sequence>
<gene>
    <name evidence="2" type="ORF">HYPSUDRAFT_73506</name>
</gene>
<keyword evidence="3" id="KW-1185">Reference proteome</keyword>
<evidence type="ECO:0000313" key="3">
    <source>
        <dbReference type="Proteomes" id="UP000054270"/>
    </source>
</evidence>
<reference evidence="3" key="1">
    <citation type="submission" date="2014-04" db="EMBL/GenBank/DDBJ databases">
        <title>Evolutionary Origins and Diversification of the Mycorrhizal Mutualists.</title>
        <authorList>
            <consortium name="DOE Joint Genome Institute"/>
            <consortium name="Mycorrhizal Genomics Consortium"/>
            <person name="Kohler A."/>
            <person name="Kuo A."/>
            <person name="Nagy L.G."/>
            <person name="Floudas D."/>
            <person name="Copeland A."/>
            <person name="Barry K.W."/>
            <person name="Cichocki N."/>
            <person name="Veneault-Fourrey C."/>
            <person name="LaButti K."/>
            <person name="Lindquist E.A."/>
            <person name="Lipzen A."/>
            <person name="Lundell T."/>
            <person name="Morin E."/>
            <person name="Murat C."/>
            <person name="Riley R."/>
            <person name="Ohm R."/>
            <person name="Sun H."/>
            <person name="Tunlid A."/>
            <person name="Henrissat B."/>
            <person name="Grigoriev I.V."/>
            <person name="Hibbett D.S."/>
            <person name="Martin F."/>
        </authorList>
    </citation>
    <scope>NUCLEOTIDE SEQUENCE [LARGE SCALE GENOMIC DNA]</scope>
    <source>
        <strain evidence="3">FD-334 SS-4</strain>
    </source>
</reference>
<dbReference type="EMBL" id="KN817518">
    <property type="protein sequence ID" value="KJA30029.1"/>
    <property type="molecule type" value="Genomic_DNA"/>
</dbReference>
<feature type="compositionally biased region" description="Basic and acidic residues" evidence="1">
    <location>
        <begin position="82"/>
        <end position="111"/>
    </location>
</feature>
<proteinExistence type="predicted"/>